<accession>A0A9X2B9C9</accession>
<feature type="signal peptide" evidence="1">
    <location>
        <begin position="1"/>
        <end position="19"/>
    </location>
</feature>
<dbReference type="AlphaFoldDB" id="A0A9X2B9C9"/>
<keyword evidence="1" id="KW-0732">Signal</keyword>
<evidence type="ECO:0000256" key="1">
    <source>
        <dbReference type="SAM" id="SignalP"/>
    </source>
</evidence>
<evidence type="ECO:0000313" key="3">
    <source>
        <dbReference type="Proteomes" id="UP001139450"/>
    </source>
</evidence>
<sequence length="238" mass="26323">MKKTLFTVLLLSVIIPLSSFDTAPARQIKLPTNTEMVTALKQALENGTTKSADQLSAVDGFFKNAAVKILLPPEAQKAEKTLRKLGLGKLCDNTILSLNRAAEDAAQKAKPIFINSIKQMTVQDAANILLGGDSSATQYFRRTTTNELTEQFKPVITNSLSKVGATRLYGQLATQYNKIPLTFNKINPELDDYVTQKAISGLFYEIALQELNIRQNLKARTTPVLKKVFGYIDQKINQ</sequence>
<comment type="caution">
    <text evidence="2">The sequence shown here is derived from an EMBL/GenBank/DDBJ whole genome shotgun (WGS) entry which is preliminary data.</text>
</comment>
<dbReference type="InterPro" id="IPR025245">
    <property type="entry name" value="DUF4197"/>
</dbReference>
<name>A0A9X2B9C9_9SPHI</name>
<dbReference type="Pfam" id="PF13852">
    <property type="entry name" value="DUF4197"/>
    <property type="match status" value="1"/>
</dbReference>
<feature type="chain" id="PRO_5040726899" evidence="1">
    <location>
        <begin position="20"/>
        <end position="238"/>
    </location>
</feature>
<keyword evidence="3" id="KW-1185">Reference proteome</keyword>
<dbReference type="RefSeq" id="WP_245130318.1">
    <property type="nucleotide sequence ID" value="NZ_JALJEJ010000005.1"/>
</dbReference>
<protein>
    <submittedName>
        <fullName evidence="2">DUF4197 domain-containing protein</fullName>
    </submittedName>
</protein>
<reference evidence="2" key="1">
    <citation type="submission" date="2022-04" db="EMBL/GenBank/DDBJ databases">
        <title>Mucilaginibacter sp. RS28 isolated from freshwater.</title>
        <authorList>
            <person name="Ko S.-R."/>
        </authorList>
    </citation>
    <scope>NUCLEOTIDE SEQUENCE</scope>
    <source>
        <strain evidence="2">RS28</strain>
    </source>
</reference>
<dbReference type="EMBL" id="JALJEJ010000005">
    <property type="protein sequence ID" value="MCJ8210479.1"/>
    <property type="molecule type" value="Genomic_DNA"/>
</dbReference>
<organism evidence="2 3">
    <name type="scientific">Mucilaginibacter straminoryzae</name>
    <dbReference type="NCBI Taxonomy" id="2932774"/>
    <lineage>
        <taxon>Bacteria</taxon>
        <taxon>Pseudomonadati</taxon>
        <taxon>Bacteroidota</taxon>
        <taxon>Sphingobacteriia</taxon>
        <taxon>Sphingobacteriales</taxon>
        <taxon>Sphingobacteriaceae</taxon>
        <taxon>Mucilaginibacter</taxon>
    </lineage>
</organism>
<gene>
    <name evidence="2" type="ORF">MUY27_12245</name>
</gene>
<proteinExistence type="predicted"/>
<evidence type="ECO:0000313" key="2">
    <source>
        <dbReference type="EMBL" id="MCJ8210479.1"/>
    </source>
</evidence>
<dbReference type="Proteomes" id="UP001139450">
    <property type="component" value="Unassembled WGS sequence"/>
</dbReference>